<dbReference type="SUPFAM" id="SSF88713">
    <property type="entry name" value="Glycoside hydrolase/deacetylase"/>
    <property type="match status" value="1"/>
</dbReference>
<dbReference type="EMBL" id="DMND01000238">
    <property type="protein sequence ID" value="HAN29498.1"/>
    <property type="molecule type" value="Genomic_DNA"/>
</dbReference>
<name>A0A3C1KSI9_9GAMM</name>
<organism evidence="4 5">
    <name type="scientific">Haliea salexigens</name>
    <dbReference type="NCBI Taxonomy" id="287487"/>
    <lineage>
        <taxon>Bacteria</taxon>
        <taxon>Pseudomonadati</taxon>
        <taxon>Pseudomonadota</taxon>
        <taxon>Gammaproteobacteria</taxon>
        <taxon>Cellvibrionales</taxon>
        <taxon>Halieaceae</taxon>
        <taxon>Haliea</taxon>
    </lineage>
</organism>
<comment type="subcellular location">
    <subcellularLocation>
        <location evidence="1">Secreted</location>
    </subcellularLocation>
</comment>
<dbReference type="PANTHER" id="PTHR34216:SF3">
    <property type="entry name" value="POLY-BETA-1,6-N-ACETYL-D-GLUCOSAMINE N-DEACETYLASE"/>
    <property type="match status" value="1"/>
</dbReference>
<protein>
    <submittedName>
        <fullName evidence="4">Carbohydrate esterase family protein</fullName>
    </submittedName>
</protein>
<dbReference type="PANTHER" id="PTHR34216">
    <property type="match status" value="1"/>
</dbReference>
<comment type="caution">
    <text evidence="4">The sequence shown here is derived from an EMBL/GenBank/DDBJ whole genome shotgun (WGS) entry which is preliminary data.</text>
</comment>
<evidence type="ECO:0000256" key="2">
    <source>
        <dbReference type="ARBA" id="ARBA00022729"/>
    </source>
</evidence>
<reference evidence="4 5" key="1">
    <citation type="journal article" date="2018" name="Nat. Biotechnol.">
        <title>A standardized bacterial taxonomy based on genome phylogeny substantially revises the tree of life.</title>
        <authorList>
            <person name="Parks D.H."/>
            <person name="Chuvochina M."/>
            <person name="Waite D.W."/>
            <person name="Rinke C."/>
            <person name="Skarshewski A."/>
            <person name="Chaumeil P.A."/>
            <person name="Hugenholtz P."/>
        </authorList>
    </citation>
    <scope>NUCLEOTIDE SEQUENCE [LARGE SCALE GENOMIC DNA]</scope>
    <source>
        <strain evidence="4">UBA9158</strain>
    </source>
</reference>
<dbReference type="CDD" id="cd10918">
    <property type="entry name" value="CE4_NodB_like_5s_6s"/>
    <property type="match status" value="1"/>
</dbReference>
<gene>
    <name evidence="4" type="ORF">DCP75_17590</name>
</gene>
<evidence type="ECO:0000313" key="4">
    <source>
        <dbReference type="EMBL" id="HAN29498.1"/>
    </source>
</evidence>
<accession>A0A3C1KSI9</accession>
<evidence type="ECO:0000313" key="5">
    <source>
        <dbReference type="Proteomes" id="UP000259273"/>
    </source>
</evidence>
<dbReference type="GO" id="GO:0005975">
    <property type="term" value="P:carbohydrate metabolic process"/>
    <property type="evidence" value="ECO:0007669"/>
    <property type="project" value="InterPro"/>
</dbReference>
<evidence type="ECO:0000259" key="3">
    <source>
        <dbReference type="PROSITE" id="PS51677"/>
    </source>
</evidence>
<feature type="domain" description="NodB homology" evidence="3">
    <location>
        <begin position="18"/>
        <end position="260"/>
    </location>
</feature>
<evidence type="ECO:0000256" key="1">
    <source>
        <dbReference type="ARBA" id="ARBA00004613"/>
    </source>
</evidence>
<dbReference type="InterPro" id="IPR011330">
    <property type="entry name" value="Glyco_hydro/deAcase_b/a-brl"/>
</dbReference>
<dbReference type="PROSITE" id="PS51677">
    <property type="entry name" value="NODB"/>
    <property type="match status" value="1"/>
</dbReference>
<dbReference type="Gene3D" id="3.20.20.370">
    <property type="entry name" value="Glycoside hydrolase/deacetylase"/>
    <property type="match status" value="1"/>
</dbReference>
<dbReference type="Proteomes" id="UP000259273">
    <property type="component" value="Unassembled WGS sequence"/>
</dbReference>
<proteinExistence type="predicted"/>
<dbReference type="GO" id="GO:0016810">
    <property type="term" value="F:hydrolase activity, acting on carbon-nitrogen (but not peptide) bonds"/>
    <property type="evidence" value="ECO:0007669"/>
    <property type="project" value="InterPro"/>
</dbReference>
<dbReference type="InterPro" id="IPR051398">
    <property type="entry name" value="Polysacch_Deacetylase"/>
</dbReference>
<dbReference type="GO" id="GO:0005576">
    <property type="term" value="C:extracellular region"/>
    <property type="evidence" value="ECO:0007669"/>
    <property type="project" value="UniProtKB-SubCell"/>
</dbReference>
<sequence>MSLRQALEYLEHGRLPPRSVCITFDDGYADNLTVALPILERYGLTATVFVSSGFLSGGQMWNDSILEALRVIRPGSLDLSALGLGKFNVAKDSDRLNTASGIIRGSKYLPLARREEVVKHLMEVAGIQSQGLMLTHEGLRELKRRGVEIGGHTVSHGILASLAEDEARAEIEQGKADLEGILGEPIDFFAYPNGRKAQDYRPVDVELVRDAGFTAAVTTNWGVSAPATSRFELPRFTPWDRSRAKYLIRMALNARKPIAY</sequence>
<dbReference type="AlphaFoldDB" id="A0A3C1KSI9"/>
<keyword evidence="2" id="KW-0732">Signal</keyword>
<dbReference type="InterPro" id="IPR002509">
    <property type="entry name" value="NODB_dom"/>
</dbReference>
<dbReference type="Pfam" id="PF01522">
    <property type="entry name" value="Polysacc_deac_1"/>
    <property type="match status" value="2"/>
</dbReference>